<accession>A0ABW5UGW4</accession>
<dbReference type="EMBL" id="JBHUMV010000001">
    <property type="protein sequence ID" value="MFD2752877.1"/>
    <property type="molecule type" value="Genomic_DNA"/>
</dbReference>
<keyword evidence="2" id="KW-1185">Reference proteome</keyword>
<evidence type="ECO:0000313" key="2">
    <source>
        <dbReference type="Proteomes" id="UP001597463"/>
    </source>
</evidence>
<sequence>MKKLTKKAAQPAICPLFLTVGYQHPPSDFDCPFAKGADGRMA</sequence>
<protein>
    <submittedName>
        <fullName evidence="1">Uncharacterized protein</fullName>
    </submittedName>
</protein>
<comment type="caution">
    <text evidence="1">The sequence shown here is derived from an EMBL/GenBank/DDBJ whole genome shotgun (WGS) entry which is preliminary data.</text>
</comment>
<organism evidence="1 2">
    <name type="scientific">Comamonas terrae</name>
    <dbReference type="NCBI Taxonomy" id="673548"/>
    <lineage>
        <taxon>Bacteria</taxon>
        <taxon>Pseudomonadati</taxon>
        <taxon>Pseudomonadota</taxon>
        <taxon>Betaproteobacteria</taxon>
        <taxon>Burkholderiales</taxon>
        <taxon>Comamonadaceae</taxon>
        <taxon>Comamonas</taxon>
    </lineage>
</organism>
<proteinExistence type="predicted"/>
<dbReference type="Proteomes" id="UP001597463">
    <property type="component" value="Unassembled WGS sequence"/>
</dbReference>
<name>A0ABW5UGW4_9BURK</name>
<reference evidence="2" key="1">
    <citation type="journal article" date="2019" name="Int. J. Syst. Evol. Microbiol.">
        <title>The Global Catalogue of Microorganisms (GCM) 10K type strain sequencing project: providing services to taxonomists for standard genome sequencing and annotation.</title>
        <authorList>
            <consortium name="The Broad Institute Genomics Platform"/>
            <consortium name="The Broad Institute Genome Sequencing Center for Infectious Disease"/>
            <person name="Wu L."/>
            <person name="Ma J."/>
        </authorList>
    </citation>
    <scope>NUCLEOTIDE SEQUENCE [LARGE SCALE GENOMIC DNA]</scope>
    <source>
        <strain evidence="2">TISTR 1906</strain>
    </source>
</reference>
<evidence type="ECO:0000313" key="1">
    <source>
        <dbReference type="EMBL" id="MFD2752877.1"/>
    </source>
</evidence>
<gene>
    <name evidence="1" type="ORF">ACFSW6_02165</name>
</gene>